<dbReference type="AlphaFoldDB" id="D6PDY2"/>
<name>D6PDY2_9BACT</name>
<protein>
    <submittedName>
        <fullName evidence="1">Uncharacterized protein</fullName>
    </submittedName>
</protein>
<sequence length="42" mass="4385">MAYVASDLYKVGGANPGMWIYKSTEAVSAISGSGYLIVLLTS</sequence>
<accession>D6PDY2</accession>
<dbReference type="EMBL" id="GU943005">
    <property type="protein sequence ID" value="ADD93933.1"/>
    <property type="molecule type" value="Genomic_DNA"/>
</dbReference>
<organism evidence="1">
    <name type="scientific">uncultured marine bacterium MedDCM-OCT-S08-C235</name>
    <dbReference type="NCBI Taxonomy" id="743074"/>
    <lineage>
        <taxon>Bacteria</taxon>
        <taxon>environmental samples</taxon>
    </lineage>
</organism>
<evidence type="ECO:0000313" key="1">
    <source>
        <dbReference type="EMBL" id="ADD93933.1"/>
    </source>
</evidence>
<proteinExistence type="predicted"/>
<reference evidence="1" key="1">
    <citation type="journal article" date="2010" name="ISME J.">
        <title>Metagenome of the Mediterranean deep chlorophyll maximum studied by direct and fosmid library 454 pyrosequencing.</title>
        <authorList>
            <person name="Ghai R."/>
            <person name="Martin-Cuadrado A.B."/>
            <person name="Molto A.G."/>
            <person name="Heredia I.G."/>
            <person name="Cabrera R."/>
            <person name="Martin J."/>
            <person name="Verdu M."/>
            <person name="Deschamps P."/>
            <person name="Moreira D."/>
            <person name="Lopez-Garcia P."/>
            <person name="Mira A."/>
            <person name="Rodriguez-Valera F."/>
        </authorList>
    </citation>
    <scope>NUCLEOTIDE SEQUENCE</scope>
</reference>